<dbReference type="SFLD" id="SFLDF00272">
    <property type="entry name" value="biotin_synthase"/>
    <property type="match status" value="1"/>
</dbReference>
<evidence type="ECO:0000256" key="12">
    <source>
        <dbReference type="ARBA" id="ARBA00051157"/>
    </source>
</evidence>
<name>A0A3D9YVA0_9HYPH</name>
<comment type="catalytic activity">
    <reaction evidence="12 13">
        <text>(4R,5S)-dethiobiotin + (sulfur carrier)-SH + 2 reduced [2Fe-2S]-[ferredoxin] + 2 S-adenosyl-L-methionine = (sulfur carrier)-H + biotin + 2 5'-deoxyadenosine + 2 L-methionine + 2 oxidized [2Fe-2S]-[ferredoxin]</text>
        <dbReference type="Rhea" id="RHEA:22060"/>
        <dbReference type="Rhea" id="RHEA-COMP:10000"/>
        <dbReference type="Rhea" id="RHEA-COMP:10001"/>
        <dbReference type="Rhea" id="RHEA-COMP:14737"/>
        <dbReference type="Rhea" id="RHEA-COMP:14739"/>
        <dbReference type="ChEBI" id="CHEBI:17319"/>
        <dbReference type="ChEBI" id="CHEBI:29917"/>
        <dbReference type="ChEBI" id="CHEBI:33737"/>
        <dbReference type="ChEBI" id="CHEBI:33738"/>
        <dbReference type="ChEBI" id="CHEBI:57586"/>
        <dbReference type="ChEBI" id="CHEBI:57844"/>
        <dbReference type="ChEBI" id="CHEBI:59789"/>
        <dbReference type="ChEBI" id="CHEBI:64428"/>
        <dbReference type="ChEBI" id="CHEBI:149473"/>
        <dbReference type="EC" id="2.8.1.6"/>
    </reaction>
</comment>
<evidence type="ECO:0000256" key="13">
    <source>
        <dbReference type="HAMAP-Rule" id="MF_01694"/>
    </source>
</evidence>
<evidence type="ECO:0000313" key="16">
    <source>
        <dbReference type="EMBL" id="REF86530.1"/>
    </source>
</evidence>
<evidence type="ECO:0000256" key="1">
    <source>
        <dbReference type="ARBA" id="ARBA00004942"/>
    </source>
</evidence>
<keyword evidence="11 13" id="KW-0411">Iron-sulfur</keyword>
<evidence type="ECO:0000256" key="2">
    <source>
        <dbReference type="ARBA" id="ARBA00010765"/>
    </source>
</evidence>
<comment type="cofactor">
    <cofactor evidence="13 14">
        <name>[4Fe-4S] cluster</name>
        <dbReference type="ChEBI" id="CHEBI:49883"/>
    </cofactor>
    <text evidence="13 14">Binds 1 [4Fe-4S] cluster. The cluster is coordinated with 3 cysteines and an exchangeable S-adenosyl-L-methionine.</text>
</comment>
<dbReference type="Gene3D" id="3.20.20.70">
    <property type="entry name" value="Aldolase class I"/>
    <property type="match status" value="1"/>
</dbReference>
<keyword evidence="7 13" id="KW-0001">2Fe-2S</keyword>
<dbReference type="PROSITE" id="PS51918">
    <property type="entry name" value="RADICAL_SAM"/>
    <property type="match status" value="1"/>
</dbReference>
<dbReference type="GO" id="GO:0051537">
    <property type="term" value="F:2 iron, 2 sulfur cluster binding"/>
    <property type="evidence" value="ECO:0007669"/>
    <property type="project" value="UniProtKB-KW"/>
</dbReference>
<protein>
    <recommendedName>
        <fullName evidence="3 13">Biotin synthase</fullName>
        <ecNumber evidence="3 13">2.8.1.6</ecNumber>
    </recommendedName>
</protein>
<reference evidence="16 17" key="1">
    <citation type="submission" date="2018-08" db="EMBL/GenBank/DDBJ databases">
        <title>Genomic Encyclopedia of Type Strains, Phase IV (KMG-IV): sequencing the most valuable type-strain genomes for metagenomic binning, comparative biology and taxonomic classification.</title>
        <authorList>
            <person name="Goeker M."/>
        </authorList>
    </citation>
    <scope>NUCLEOTIDE SEQUENCE [LARGE SCALE GENOMIC DNA]</scope>
    <source>
        <strain evidence="16 17">BW863</strain>
    </source>
</reference>
<comment type="caution">
    <text evidence="16">The sequence shown here is derived from an EMBL/GenBank/DDBJ whole genome shotgun (WGS) entry which is preliminary data.</text>
</comment>
<dbReference type="NCBIfam" id="TIGR00433">
    <property type="entry name" value="bioB"/>
    <property type="match status" value="1"/>
</dbReference>
<dbReference type="Pfam" id="PF04055">
    <property type="entry name" value="Radical_SAM"/>
    <property type="match status" value="1"/>
</dbReference>
<keyword evidence="4 13" id="KW-0004">4Fe-4S</keyword>
<evidence type="ECO:0000256" key="9">
    <source>
        <dbReference type="ARBA" id="ARBA00022756"/>
    </source>
</evidence>
<dbReference type="Proteomes" id="UP000256900">
    <property type="component" value="Unassembled WGS sequence"/>
</dbReference>
<dbReference type="SFLD" id="SFLDS00029">
    <property type="entry name" value="Radical_SAM"/>
    <property type="match status" value="1"/>
</dbReference>
<dbReference type="AlphaFoldDB" id="A0A3D9YVA0"/>
<comment type="cofactor">
    <cofactor evidence="13">
        <name>[2Fe-2S] cluster</name>
        <dbReference type="ChEBI" id="CHEBI:190135"/>
    </cofactor>
    <text evidence="13">Binds 1 [2Fe-2S] cluster. The cluster is coordinated with 3 cysteines and 1 arginine.</text>
</comment>
<dbReference type="InterPro" id="IPR024177">
    <property type="entry name" value="Biotin_synthase"/>
</dbReference>
<evidence type="ECO:0000256" key="5">
    <source>
        <dbReference type="ARBA" id="ARBA00022679"/>
    </source>
</evidence>
<dbReference type="InterPro" id="IPR007197">
    <property type="entry name" value="rSAM"/>
</dbReference>
<keyword evidence="5 13" id="KW-0808">Transferase</keyword>
<dbReference type="PIRSF" id="PIRSF001619">
    <property type="entry name" value="Biotin_synth"/>
    <property type="match status" value="1"/>
</dbReference>
<dbReference type="InterPro" id="IPR058240">
    <property type="entry name" value="rSAM_sf"/>
</dbReference>
<dbReference type="SMART" id="SM00729">
    <property type="entry name" value="Elp3"/>
    <property type="match status" value="1"/>
</dbReference>
<feature type="binding site" evidence="13 14">
    <location>
        <position position="195"/>
    </location>
    <ligand>
        <name>[2Fe-2S] cluster</name>
        <dbReference type="ChEBI" id="CHEBI:190135"/>
    </ligand>
</feature>
<feature type="binding site" evidence="13 14">
    <location>
        <position position="62"/>
    </location>
    <ligand>
        <name>[4Fe-4S] cluster</name>
        <dbReference type="ChEBI" id="CHEBI:49883"/>
        <note>4Fe-4S-S-AdoMet</note>
    </ligand>
</feature>
<dbReference type="GO" id="GO:0004076">
    <property type="term" value="F:biotin synthase activity"/>
    <property type="evidence" value="ECO:0007669"/>
    <property type="project" value="UniProtKB-UniRule"/>
</dbReference>
<dbReference type="SFLD" id="SFLDG01060">
    <property type="entry name" value="BATS_domain_containing"/>
    <property type="match status" value="1"/>
</dbReference>
<proteinExistence type="inferred from homology"/>
<evidence type="ECO:0000313" key="17">
    <source>
        <dbReference type="Proteomes" id="UP000256900"/>
    </source>
</evidence>
<dbReference type="SFLD" id="SFLDG01278">
    <property type="entry name" value="biotin_synthase_like"/>
    <property type="match status" value="1"/>
</dbReference>
<evidence type="ECO:0000256" key="7">
    <source>
        <dbReference type="ARBA" id="ARBA00022714"/>
    </source>
</evidence>
<evidence type="ECO:0000256" key="8">
    <source>
        <dbReference type="ARBA" id="ARBA00022723"/>
    </source>
</evidence>
<evidence type="ECO:0000256" key="4">
    <source>
        <dbReference type="ARBA" id="ARBA00022485"/>
    </source>
</evidence>
<dbReference type="SUPFAM" id="SSF102114">
    <property type="entry name" value="Radical SAM enzymes"/>
    <property type="match status" value="1"/>
</dbReference>
<dbReference type="EMBL" id="QUMO01000003">
    <property type="protein sequence ID" value="REF86530.1"/>
    <property type="molecule type" value="Genomic_DNA"/>
</dbReference>
<dbReference type="PANTHER" id="PTHR22976:SF2">
    <property type="entry name" value="BIOTIN SYNTHASE, MITOCHONDRIAL"/>
    <property type="match status" value="1"/>
</dbReference>
<dbReference type="UniPathway" id="UPA00078">
    <property type="reaction ID" value="UER00162"/>
</dbReference>
<dbReference type="GO" id="GO:0009102">
    <property type="term" value="P:biotin biosynthetic process"/>
    <property type="evidence" value="ECO:0007669"/>
    <property type="project" value="UniProtKB-UniRule"/>
</dbReference>
<comment type="similarity">
    <text evidence="2 13">Belongs to the radical SAM superfamily. Biotin synthase family.</text>
</comment>
<evidence type="ECO:0000256" key="10">
    <source>
        <dbReference type="ARBA" id="ARBA00023004"/>
    </source>
</evidence>
<dbReference type="InterPro" id="IPR013785">
    <property type="entry name" value="Aldolase_TIM"/>
</dbReference>
<evidence type="ECO:0000256" key="11">
    <source>
        <dbReference type="ARBA" id="ARBA00023014"/>
    </source>
</evidence>
<organism evidence="16 17">
    <name type="scientific">Methylovirgula ligni</name>
    <dbReference type="NCBI Taxonomy" id="569860"/>
    <lineage>
        <taxon>Bacteria</taxon>
        <taxon>Pseudomonadati</taxon>
        <taxon>Pseudomonadota</taxon>
        <taxon>Alphaproteobacteria</taxon>
        <taxon>Hyphomicrobiales</taxon>
        <taxon>Beijerinckiaceae</taxon>
        <taxon>Methylovirgula</taxon>
    </lineage>
</organism>
<feature type="domain" description="Radical SAM core" evidence="15">
    <location>
        <begin position="43"/>
        <end position="263"/>
    </location>
</feature>
<evidence type="ECO:0000256" key="3">
    <source>
        <dbReference type="ARBA" id="ARBA00012236"/>
    </source>
</evidence>
<dbReference type="GO" id="GO:0005506">
    <property type="term" value="F:iron ion binding"/>
    <property type="evidence" value="ECO:0007669"/>
    <property type="project" value="UniProtKB-UniRule"/>
</dbReference>
<gene>
    <name evidence="13" type="primary">bioB</name>
    <name evidence="16" type="ORF">DES32_2585</name>
</gene>
<dbReference type="EC" id="2.8.1.6" evidence="3 13"/>
<keyword evidence="6 13" id="KW-0949">S-adenosyl-L-methionine</keyword>
<feature type="binding site" evidence="13 14">
    <location>
        <position position="135"/>
    </location>
    <ligand>
        <name>[2Fe-2S] cluster</name>
        <dbReference type="ChEBI" id="CHEBI:190135"/>
    </ligand>
</feature>
<comment type="pathway">
    <text evidence="1 13">Cofactor biosynthesis; biotin biosynthesis; biotin from 7,8-diaminononanoate: step 2/2.</text>
</comment>
<comment type="function">
    <text evidence="13">Catalyzes the conversion of dethiobiotin (DTB) to biotin by the insertion of a sulfur atom into dethiobiotin via a radical-based mechanism.</text>
</comment>
<keyword evidence="8 13" id="KW-0479">Metal-binding</keyword>
<keyword evidence="9 13" id="KW-0093">Biotin biosynthesis</keyword>
<feature type="binding site" evidence="13 14">
    <location>
        <position position="65"/>
    </location>
    <ligand>
        <name>[4Fe-4S] cluster</name>
        <dbReference type="ChEBI" id="CHEBI:49883"/>
        <note>4Fe-4S-S-AdoMet</note>
    </ligand>
</feature>
<accession>A0A3D9YVA0</accession>
<dbReference type="RefSeq" id="WP_115837049.1">
    <property type="nucleotide sequence ID" value="NZ_CP025086.1"/>
</dbReference>
<sequence length="333" mass="35947">MDASSRDIRHDWTVDEILAVHDRPLLELIGEANRLHRAYQPANYVQKASLLSVKTGGCPEDCGYCAQSAHHREVKLSRSPLMPVAEVLTLAKRACDAGADRFCMGAAWREVRDGAEFDSVLEMVRGVRALGMEACVTLGMLTEPQAERLKEAGLTAYNHNLDTGPDYYSQIVSTRTYDDRLATLQAVRDAGIEMCCGGIIGMGESVRDRAAMLAVLAAFDPHPESVPINALAAIDGTPLAGRKKVDPLEFVRMIATARIVMPRSVVRLSAGRGSLSREAQILSMVAGANSLFYGETLLTAPNAAVPEDEALFAALEPIVREVAQETPATLTLA</sequence>
<feature type="binding site" evidence="13 14">
    <location>
        <position position="103"/>
    </location>
    <ligand>
        <name>[2Fe-2S] cluster</name>
        <dbReference type="ChEBI" id="CHEBI:190135"/>
    </ligand>
</feature>
<dbReference type="InterPro" id="IPR010722">
    <property type="entry name" value="BATS_dom"/>
</dbReference>
<dbReference type="SMART" id="SM00876">
    <property type="entry name" value="BATS"/>
    <property type="match status" value="1"/>
</dbReference>
<evidence type="ECO:0000256" key="14">
    <source>
        <dbReference type="PIRSR" id="PIRSR001619-1"/>
    </source>
</evidence>
<keyword evidence="10 13" id="KW-0408">Iron</keyword>
<dbReference type="PANTHER" id="PTHR22976">
    <property type="entry name" value="BIOTIN SYNTHASE"/>
    <property type="match status" value="1"/>
</dbReference>
<dbReference type="OrthoDB" id="9786826at2"/>
<dbReference type="CDD" id="cd01335">
    <property type="entry name" value="Radical_SAM"/>
    <property type="match status" value="1"/>
</dbReference>
<evidence type="ECO:0000259" key="15">
    <source>
        <dbReference type="PROSITE" id="PS51918"/>
    </source>
</evidence>
<dbReference type="GO" id="GO:0051539">
    <property type="term" value="F:4 iron, 4 sulfur cluster binding"/>
    <property type="evidence" value="ECO:0007669"/>
    <property type="project" value="UniProtKB-KW"/>
</dbReference>
<dbReference type="HAMAP" id="MF_01694">
    <property type="entry name" value="BioB"/>
    <property type="match status" value="1"/>
</dbReference>
<comment type="cofactor">
    <cofactor evidence="14">
        <name>[2Fe-2S] cluster</name>
        <dbReference type="ChEBI" id="CHEBI:190135"/>
    </cofactor>
    <text evidence="14">Binds 1 [2Fe-2S] cluster. The cluster is coordinated with 3 cysteines and 1 arginine.</text>
</comment>
<feature type="binding site" evidence="13 14">
    <location>
        <position position="58"/>
    </location>
    <ligand>
        <name>[4Fe-4S] cluster</name>
        <dbReference type="ChEBI" id="CHEBI:49883"/>
        <note>4Fe-4S-S-AdoMet</note>
    </ligand>
</feature>
<comment type="subunit">
    <text evidence="13">Homodimer.</text>
</comment>
<keyword evidence="17" id="KW-1185">Reference proteome</keyword>
<feature type="binding site" evidence="13 14">
    <location>
        <position position="267"/>
    </location>
    <ligand>
        <name>[2Fe-2S] cluster</name>
        <dbReference type="ChEBI" id="CHEBI:190135"/>
    </ligand>
</feature>
<dbReference type="InterPro" id="IPR006638">
    <property type="entry name" value="Elp3/MiaA/NifB-like_rSAM"/>
</dbReference>
<evidence type="ECO:0000256" key="6">
    <source>
        <dbReference type="ARBA" id="ARBA00022691"/>
    </source>
</evidence>
<dbReference type="InterPro" id="IPR002684">
    <property type="entry name" value="Biotin_synth/BioAB"/>
</dbReference>
<dbReference type="Pfam" id="PF06968">
    <property type="entry name" value="BATS"/>
    <property type="match status" value="1"/>
</dbReference>